<evidence type="ECO:0000256" key="5">
    <source>
        <dbReference type="ARBA" id="ARBA00023242"/>
    </source>
</evidence>
<dbReference type="SUPFAM" id="SSF53098">
    <property type="entry name" value="Ribonuclease H-like"/>
    <property type="match status" value="1"/>
</dbReference>
<name>A0A815HAJ3_9BILA</name>
<feature type="region of interest" description="Disordered" evidence="6">
    <location>
        <begin position="236"/>
        <end position="259"/>
    </location>
</feature>
<comment type="subcellular location">
    <subcellularLocation>
        <location evidence="1">Nucleus</location>
    </subcellularLocation>
</comment>
<dbReference type="PANTHER" id="PTHR46481">
    <property type="entry name" value="ZINC FINGER BED DOMAIN-CONTAINING PROTEIN 4"/>
    <property type="match status" value="1"/>
</dbReference>
<reference evidence="7" key="1">
    <citation type="submission" date="2021-02" db="EMBL/GenBank/DDBJ databases">
        <authorList>
            <person name="Nowell W R."/>
        </authorList>
    </citation>
    <scope>NUCLEOTIDE SEQUENCE</scope>
</reference>
<evidence type="ECO:0000313" key="7">
    <source>
        <dbReference type="EMBL" id="CAF1351892.1"/>
    </source>
</evidence>
<proteinExistence type="predicted"/>
<evidence type="ECO:0000256" key="3">
    <source>
        <dbReference type="ARBA" id="ARBA00022771"/>
    </source>
</evidence>
<sequence length="306" mass="33768">MREFLATAVPGYKPLHRTTVRKRLHTLYIEHRRTLRKILQNVSDLALTTDIWKDNRNRFYISLTEHFYDKQLKLISLTLGFHLLQGRHIANRHAKYIKNEIMPLNIEEKVRCIITDNAPNVVNAIHKLGQSTIDSAPPTCGCCPSVECRAKSVPCSTNGDCDCLFMTMTGGGMCADTVVSCRDLVPCESDNKTCSVPNTICVNNTRCKVPVCFPMEYASSQRCPPLSQTVSNTTTNAVTPTRNASSSTMASASPNTTTNVPTAITPFRNSRCNQPGPFVAAPIVGGAGCRNLTNYYPNQLTFCGSR</sequence>
<dbReference type="GO" id="GO:0008270">
    <property type="term" value="F:zinc ion binding"/>
    <property type="evidence" value="ECO:0007669"/>
    <property type="project" value="UniProtKB-KW"/>
</dbReference>
<evidence type="ECO:0000256" key="2">
    <source>
        <dbReference type="ARBA" id="ARBA00022723"/>
    </source>
</evidence>
<accession>A0A815HAJ3</accession>
<keyword evidence="4" id="KW-0862">Zinc</keyword>
<dbReference type="Proteomes" id="UP000663882">
    <property type="component" value="Unassembled WGS sequence"/>
</dbReference>
<dbReference type="AlphaFoldDB" id="A0A815HAJ3"/>
<organism evidence="7 8">
    <name type="scientific">Rotaria sordida</name>
    <dbReference type="NCBI Taxonomy" id="392033"/>
    <lineage>
        <taxon>Eukaryota</taxon>
        <taxon>Metazoa</taxon>
        <taxon>Spiralia</taxon>
        <taxon>Gnathifera</taxon>
        <taxon>Rotifera</taxon>
        <taxon>Eurotatoria</taxon>
        <taxon>Bdelloidea</taxon>
        <taxon>Philodinida</taxon>
        <taxon>Philodinidae</taxon>
        <taxon>Rotaria</taxon>
    </lineage>
</organism>
<keyword evidence="5" id="KW-0539">Nucleus</keyword>
<gene>
    <name evidence="7" type="ORF">RFH988_LOCUS32345</name>
</gene>
<protein>
    <submittedName>
        <fullName evidence="7">Uncharacterized protein</fullName>
    </submittedName>
</protein>
<dbReference type="GO" id="GO:0005634">
    <property type="term" value="C:nucleus"/>
    <property type="evidence" value="ECO:0007669"/>
    <property type="project" value="UniProtKB-SubCell"/>
</dbReference>
<dbReference type="InterPro" id="IPR052035">
    <property type="entry name" value="ZnF_BED_domain_contain"/>
</dbReference>
<dbReference type="PANTHER" id="PTHR46481:SF10">
    <property type="entry name" value="ZINC FINGER BED DOMAIN-CONTAINING PROTEIN 39"/>
    <property type="match status" value="1"/>
</dbReference>
<evidence type="ECO:0000313" key="8">
    <source>
        <dbReference type="Proteomes" id="UP000663882"/>
    </source>
</evidence>
<keyword evidence="2" id="KW-0479">Metal-binding</keyword>
<dbReference type="InterPro" id="IPR012337">
    <property type="entry name" value="RNaseH-like_sf"/>
</dbReference>
<evidence type="ECO:0000256" key="1">
    <source>
        <dbReference type="ARBA" id="ARBA00004123"/>
    </source>
</evidence>
<dbReference type="EMBL" id="CAJNOO010003724">
    <property type="protein sequence ID" value="CAF1351892.1"/>
    <property type="molecule type" value="Genomic_DNA"/>
</dbReference>
<evidence type="ECO:0000256" key="4">
    <source>
        <dbReference type="ARBA" id="ARBA00022833"/>
    </source>
</evidence>
<dbReference type="OrthoDB" id="1607513at2759"/>
<keyword evidence="3" id="KW-0863">Zinc-finger</keyword>
<comment type="caution">
    <text evidence="7">The sequence shown here is derived from an EMBL/GenBank/DDBJ whole genome shotgun (WGS) entry which is preliminary data.</text>
</comment>
<evidence type="ECO:0000256" key="6">
    <source>
        <dbReference type="SAM" id="MobiDB-lite"/>
    </source>
</evidence>